<protein>
    <recommendedName>
        <fullName evidence="1">Protein kinase domain-containing protein</fullName>
    </recommendedName>
</protein>
<dbReference type="EMBL" id="JAZGQO010000010">
    <property type="protein sequence ID" value="KAK6175346.1"/>
    <property type="molecule type" value="Genomic_DNA"/>
</dbReference>
<dbReference type="GO" id="GO:0005524">
    <property type="term" value="F:ATP binding"/>
    <property type="evidence" value="ECO:0007669"/>
    <property type="project" value="InterPro"/>
</dbReference>
<proteinExistence type="predicted"/>
<sequence>MQGYKIEYLKALDDFGQVEDIADEWGVNLEGLADLDSMKERLVLHNLKETNQQYFKMDEAGFAAMKSQHEKKRKAMIDLLNKVRESIDPCINSISTVLKAGNLSDDLGEDFSSQINDLQTPECCVVFSGETGAGKSSLLNLLLGEDILPTHSLSCTFLICKLKYGSTYGSKLFYENGSTDDRSYENLEEAKANLDQTVFEKNLNNRASVSRIKEIEIYLPAEILKSGITIVDTPGFGENEKLNRIVAEFLSSKTISAFIYLIKTDNAGGVQEDRLLDFLRDIRKLRKTSVCNLRDDIAPNAAMFICNRWDKITEHEKVKQNALSKLSDAWPGFENKQALFFSTEAASKHIRIDKDYISEDYANLLKQLVNLLQTALDSSIKHCYRWLKKILQQATSHVLSMVSQIDKSDEDLNKKFTDAETKLSTLGTNSQTIVSVLRNVIQDKRLHLAELIKQSLRDHNTKLRIRGWDLRADLYLRRSSTMSLASTISSVNNKKTNSFDAIALRHLVDEIDSWINDNGHADKMATDVEAIIDEHLQGLFREMTAINDEMTDNASIASFSSSSTLPEEELEDLLHRVTTRQKGGLVNKVERLAEGRPDKNMAFQPKVLVARALLSTILAVQSTRRRSNMHTDPNQYLIDRALQFAETIIHDREIALSLCNRYTDPLVQYIHCIEKNIPQFISTTKELIEEIQKARQQGDQNKEMFKDTLRHLEKAIDHFRGFGLSYISDIRTTSLSIKLDANPVLSNSSRSALDRSLNESGAGFTYGICFYTQMGKVDIKGKEICFVSRTSTTTLSEETIYKETVKLRGLAHENIAPFLGIVRRLEKAAFLFSGDFRPLGRFIRNPLIRDIKTKTSQIINGLISGLQYLHKESLVHMELSPKTIMIDPDIDEVKLIGGCLPRRIVIPENNDSQKVGHLVYLSPEVLRGKMYASVDDMYSFGLVIWELLVQENPYINYKLKTQSEFIEIVDPKRMLYINADLPEGLKHVLSGCVFASPENRLSIDDAKCSLTEEDLKPLIDKLRVRKHTHVKGLRISKAGSASSLDD</sequence>
<dbReference type="Pfam" id="PF00350">
    <property type="entry name" value="Dynamin_N"/>
    <property type="match status" value="1"/>
</dbReference>
<evidence type="ECO:0000259" key="1">
    <source>
        <dbReference type="PROSITE" id="PS50011"/>
    </source>
</evidence>
<evidence type="ECO:0000313" key="2">
    <source>
        <dbReference type="EMBL" id="KAK6175346.1"/>
    </source>
</evidence>
<dbReference type="SUPFAM" id="SSF56112">
    <property type="entry name" value="Protein kinase-like (PK-like)"/>
    <property type="match status" value="1"/>
</dbReference>
<dbReference type="Gene3D" id="3.40.50.300">
    <property type="entry name" value="P-loop containing nucleotide triphosphate hydrolases"/>
    <property type="match status" value="1"/>
</dbReference>
<feature type="domain" description="Protein kinase" evidence="1">
    <location>
        <begin position="751"/>
        <end position="1019"/>
    </location>
</feature>
<dbReference type="PANTHER" id="PTHR26392:SF92">
    <property type="entry name" value="PROTEIN KINASE DOMAIN-CONTAINING PROTEIN"/>
    <property type="match status" value="1"/>
</dbReference>
<reference evidence="2 3" key="1">
    <citation type="submission" date="2024-01" db="EMBL/GenBank/DDBJ databases">
        <title>The genome of the rayed Mediterranean limpet Patella caerulea (Linnaeus, 1758).</title>
        <authorList>
            <person name="Anh-Thu Weber A."/>
            <person name="Halstead-Nussloch G."/>
        </authorList>
    </citation>
    <scope>NUCLEOTIDE SEQUENCE [LARGE SCALE GENOMIC DNA]</scope>
    <source>
        <strain evidence="2">AATW-2023a</strain>
        <tissue evidence="2">Whole specimen</tissue>
    </source>
</reference>
<dbReference type="Pfam" id="PF00069">
    <property type="entry name" value="Pkinase"/>
    <property type="match status" value="1"/>
</dbReference>
<dbReference type="Proteomes" id="UP001347796">
    <property type="component" value="Unassembled WGS sequence"/>
</dbReference>
<dbReference type="InterPro" id="IPR000719">
    <property type="entry name" value="Prot_kinase_dom"/>
</dbReference>
<organism evidence="2 3">
    <name type="scientific">Patella caerulea</name>
    <name type="common">Rayed Mediterranean limpet</name>
    <dbReference type="NCBI Taxonomy" id="87958"/>
    <lineage>
        <taxon>Eukaryota</taxon>
        <taxon>Metazoa</taxon>
        <taxon>Spiralia</taxon>
        <taxon>Lophotrochozoa</taxon>
        <taxon>Mollusca</taxon>
        <taxon>Gastropoda</taxon>
        <taxon>Patellogastropoda</taxon>
        <taxon>Patelloidea</taxon>
        <taxon>Patellidae</taxon>
        <taxon>Patella</taxon>
    </lineage>
</organism>
<dbReference type="Gene3D" id="1.10.510.10">
    <property type="entry name" value="Transferase(Phosphotransferase) domain 1"/>
    <property type="match status" value="1"/>
</dbReference>
<accession>A0AAN8PPF3</accession>
<dbReference type="GO" id="GO:0004672">
    <property type="term" value="F:protein kinase activity"/>
    <property type="evidence" value="ECO:0007669"/>
    <property type="project" value="InterPro"/>
</dbReference>
<keyword evidence="3" id="KW-1185">Reference proteome</keyword>
<dbReference type="SUPFAM" id="SSF52540">
    <property type="entry name" value="P-loop containing nucleoside triphosphate hydrolases"/>
    <property type="match status" value="1"/>
</dbReference>
<comment type="caution">
    <text evidence="2">The sequence shown here is derived from an EMBL/GenBank/DDBJ whole genome shotgun (WGS) entry which is preliminary data.</text>
</comment>
<evidence type="ECO:0000313" key="3">
    <source>
        <dbReference type="Proteomes" id="UP001347796"/>
    </source>
</evidence>
<gene>
    <name evidence="2" type="ORF">SNE40_013831</name>
</gene>
<dbReference type="AlphaFoldDB" id="A0AAN8PPF3"/>
<dbReference type="PANTHER" id="PTHR26392">
    <property type="entry name" value="MITOGEN-ACTIVATED PROTEIN KINASE KINASE KINASE 7-RELATED"/>
    <property type="match status" value="1"/>
</dbReference>
<dbReference type="PROSITE" id="PS50011">
    <property type="entry name" value="PROTEIN_KINASE_DOM"/>
    <property type="match status" value="1"/>
</dbReference>
<dbReference type="InterPro" id="IPR027417">
    <property type="entry name" value="P-loop_NTPase"/>
</dbReference>
<dbReference type="InterPro" id="IPR045063">
    <property type="entry name" value="Dynamin_N"/>
</dbReference>
<name>A0AAN8PPF3_PATCE</name>
<dbReference type="InterPro" id="IPR011009">
    <property type="entry name" value="Kinase-like_dom_sf"/>
</dbReference>